<evidence type="ECO:0000313" key="3">
    <source>
        <dbReference type="Proteomes" id="UP000000719"/>
    </source>
</evidence>
<feature type="domain" description="DUF374" evidence="1">
    <location>
        <begin position="67"/>
        <end position="134"/>
    </location>
</feature>
<dbReference type="CDD" id="cd07983">
    <property type="entry name" value="LPLAT_DUF374-like"/>
    <property type="match status" value="1"/>
</dbReference>
<dbReference type="EMBL" id="CP001098">
    <property type="protein sequence ID" value="ACL70643.1"/>
    <property type="molecule type" value="Genomic_DNA"/>
</dbReference>
<protein>
    <submittedName>
        <fullName evidence="2">Uncharacterized protein conserved in bacteria</fullName>
    </submittedName>
</protein>
<dbReference type="InterPro" id="IPR007172">
    <property type="entry name" value="DUF374"/>
</dbReference>
<dbReference type="eggNOG" id="COG2121">
    <property type="taxonomic scope" value="Bacteria"/>
</dbReference>
<evidence type="ECO:0000313" key="2">
    <source>
        <dbReference type="EMBL" id="ACL70643.1"/>
    </source>
</evidence>
<dbReference type="HOGENOM" id="CLU_086327_1_0_9"/>
<dbReference type="AlphaFoldDB" id="B8CZC4"/>
<organism evidence="2 3">
    <name type="scientific">Halothermothrix orenii (strain H 168 / OCM 544 / DSM 9562)</name>
    <dbReference type="NCBI Taxonomy" id="373903"/>
    <lineage>
        <taxon>Bacteria</taxon>
        <taxon>Bacillati</taxon>
        <taxon>Bacillota</taxon>
        <taxon>Clostridia</taxon>
        <taxon>Halanaerobiales</taxon>
        <taxon>Halothermotrichaceae</taxon>
        <taxon>Halothermothrix</taxon>
    </lineage>
</organism>
<gene>
    <name evidence="2" type="ordered locus">Hore_18950</name>
</gene>
<dbReference type="Pfam" id="PF04028">
    <property type="entry name" value="DUF374"/>
    <property type="match status" value="1"/>
</dbReference>
<dbReference type="KEGG" id="hor:Hore_18950"/>
<dbReference type="Proteomes" id="UP000000719">
    <property type="component" value="Chromosome"/>
</dbReference>
<reference evidence="2 3" key="1">
    <citation type="journal article" date="2009" name="PLoS ONE">
        <title>Genome analysis of the anaerobic thermohalophilic bacterium Halothermothrix orenii.</title>
        <authorList>
            <person name="Mavromatis K."/>
            <person name="Ivanova N."/>
            <person name="Anderson I."/>
            <person name="Lykidis A."/>
            <person name="Hooper S.D."/>
            <person name="Sun H."/>
            <person name="Kunin V."/>
            <person name="Lapidus A."/>
            <person name="Hugenholtz P."/>
            <person name="Patel B."/>
            <person name="Kyrpides N.C."/>
        </authorList>
    </citation>
    <scope>NUCLEOTIDE SEQUENCE [LARGE SCALE GENOMIC DNA]</scope>
    <source>
        <strain evidence="3">H 168 / OCM 544 / DSM 9562</strain>
    </source>
</reference>
<dbReference type="OrthoDB" id="9810508at2"/>
<dbReference type="SUPFAM" id="SSF69593">
    <property type="entry name" value="Glycerol-3-phosphate (1)-acyltransferase"/>
    <property type="match status" value="1"/>
</dbReference>
<name>B8CZC4_HALOH</name>
<sequence length="222" mass="24833">MVVHRKLDSFKNRLKFWLISGLALGLNYITNSLTRIKVYGEENLTGIDEKTPVILVFWHGKLWVPAYFFRKRDCVTLASLSNDGEYITRVLEKYGYRVVRGSSSRGGGRALLRLLREAKKGATVLLTPDGPRGPIYRVKPGAILLQEKSDGVIIPVGIAASKKKVFNSWDRFTIPLPGSKVVINYGKPLKLPEGKSVEEKCHLVEENLREVQARARDLVGGS</sequence>
<proteinExistence type="predicted"/>
<dbReference type="STRING" id="373903.Hore_18950"/>
<keyword evidence="3" id="KW-1185">Reference proteome</keyword>
<evidence type="ECO:0000259" key="1">
    <source>
        <dbReference type="Pfam" id="PF04028"/>
    </source>
</evidence>
<accession>B8CZC4</accession>